<dbReference type="InterPro" id="IPR032792">
    <property type="entry name" value="AGL_glucanoTrfase"/>
</dbReference>
<dbReference type="Gene3D" id="3.20.20.80">
    <property type="entry name" value="Glycosidases"/>
    <property type="match status" value="2"/>
</dbReference>
<dbReference type="STRING" id="947166.A0A1D1UKN9"/>
<organism evidence="21 22">
    <name type="scientific">Ramazzottius varieornatus</name>
    <name type="common">Water bear</name>
    <name type="synonym">Tardigrade</name>
    <dbReference type="NCBI Taxonomy" id="947166"/>
    <lineage>
        <taxon>Eukaryota</taxon>
        <taxon>Metazoa</taxon>
        <taxon>Ecdysozoa</taxon>
        <taxon>Tardigrada</taxon>
        <taxon>Eutardigrada</taxon>
        <taxon>Parachela</taxon>
        <taxon>Hypsibioidea</taxon>
        <taxon>Ramazzottiidae</taxon>
        <taxon>Ramazzottius</taxon>
    </lineage>
</organism>
<evidence type="ECO:0000259" key="19">
    <source>
        <dbReference type="Pfam" id="PF14701"/>
    </source>
</evidence>
<evidence type="ECO:0000313" key="22">
    <source>
        <dbReference type="Proteomes" id="UP000186922"/>
    </source>
</evidence>
<dbReference type="EMBL" id="BDGG01000001">
    <property type="protein sequence ID" value="GAU90276.1"/>
    <property type="molecule type" value="Genomic_DNA"/>
</dbReference>
<dbReference type="GO" id="GO:0005737">
    <property type="term" value="C:cytoplasm"/>
    <property type="evidence" value="ECO:0007669"/>
    <property type="project" value="UniProtKB-SubCell"/>
</dbReference>
<keyword evidence="8" id="KW-0963">Cytoplasm</keyword>
<feature type="domain" description="Glycogen debranching enzyme central" evidence="20">
    <location>
        <begin position="713"/>
        <end position="976"/>
    </location>
</feature>
<dbReference type="PANTHER" id="PTHR10569">
    <property type="entry name" value="GLYCOGEN DEBRANCHING ENZYME"/>
    <property type="match status" value="1"/>
</dbReference>
<dbReference type="NCBIfam" id="TIGR01531">
    <property type="entry name" value="glyc_debranch"/>
    <property type="match status" value="1"/>
</dbReference>
<dbReference type="Pfam" id="PF14699">
    <property type="entry name" value="hGDE_N"/>
    <property type="match status" value="1"/>
</dbReference>
<dbReference type="InterPro" id="IPR032788">
    <property type="entry name" value="AGL_central"/>
</dbReference>
<dbReference type="OrthoDB" id="10248904at2759"/>
<evidence type="ECO:0000256" key="14">
    <source>
        <dbReference type="ARBA" id="ARBA00023295"/>
    </source>
</evidence>
<dbReference type="GO" id="GO:0005978">
    <property type="term" value="P:glycogen biosynthetic process"/>
    <property type="evidence" value="ECO:0007669"/>
    <property type="project" value="UniProtKB-KW"/>
</dbReference>
<comment type="function">
    <text evidence="3">Multifunctional enzyme acting as 1,4-alpha-D-glucan:1,4-alpha-D-glucan 4-alpha-D-glycosyltransferase and amylo-1,6-glucosidase in glycogen degradation.</text>
</comment>
<dbReference type="EC" id="2.4.1.25" evidence="5"/>
<proteinExistence type="inferred from homology"/>
<keyword evidence="12" id="KW-0320">Glycogen biosynthesis</keyword>
<reference evidence="21 22" key="1">
    <citation type="journal article" date="2016" name="Nat. Commun.">
        <title>Extremotolerant tardigrade genome and improved radiotolerance of human cultured cells by tardigrade-unique protein.</title>
        <authorList>
            <person name="Hashimoto T."/>
            <person name="Horikawa D.D."/>
            <person name="Saito Y."/>
            <person name="Kuwahara H."/>
            <person name="Kozuka-Hata H."/>
            <person name="Shin-I T."/>
            <person name="Minakuchi Y."/>
            <person name="Ohishi K."/>
            <person name="Motoyama A."/>
            <person name="Aizu T."/>
            <person name="Enomoto A."/>
            <person name="Kondo K."/>
            <person name="Tanaka S."/>
            <person name="Hara Y."/>
            <person name="Koshikawa S."/>
            <person name="Sagara H."/>
            <person name="Miura T."/>
            <person name="Yokobori S."/>
            <person name="Miyagawa K."/>
            <person name="Suzuki Y."/>
            <person name="Kubo T."/>
            <person name="Oyama M."/>
            <person name="Kohara Y."/>
            <person name="Fujiyama A."/>
            <person name="Arakawa K."/>
            <person name="Katayama T."/>
            <person name="Toyoda A."/>
            <person name="Kunieda T."/>
        </authorList>
    </citation>
    <scope>NUCLEOTIDE SEQUENCE [LARGE SCALE GENOMIC DNA]</scope>
    <source>
        <strain evidence="21 22">YOKOZUNA-1</strain>
    </source>
</reference>
<comment type="subcellular location">
    <subcellularLocation>
        <location evidence="4">Cytoplasm</location>
    </subcellularLocation>
</comment>
<dbReference type="GO" id="GO:0005980">
    <property type="term" value="P:glycogen catabolic process"/>
    <property type="evidence" value="ECO:0007669"/>
    <property type="project" value="InterPro"/>
</dbReference>
<sequence>MAEIRNATQSPDQIVKYLELEKDDFKTETLYRLHKGFALEFRSGTSLFGTKYKVFTNHPLEGSRGFVRGDFHALEWQSTVQSADETAFFARITMRIAGSFEYYYEDEETNQRLGHGYFVVNPELKLARGASGGPEVLPLDSVVLQTVITKLLGPLTEWESRLRVAWETGYNMIHFTPIQELGSSNSAYALADQLRVSSKIAKSLDEVAAYIQGLYKNHNVLSVIDIVLNHTSTSSPWLKEHPEVGYNMENSPHLRSAFLLDYLIKELSGEIAAGKHASAGLPANITAGSQLNKIKQILWEQKIAPAKLHEYHLADTNKIVAEFKEKIKEYKPIDKKYQGIRELDLLPGTHSRFGATVDLDAARAYFHAPTSADPNDPNNWKIDDAANKLKAWLDRENGKKYEAVQSHLSAALNCIAAGVHYERLEQGGPRYGAVTNEHPLIAEYFHTFEEFKSFEEAEAAVTDPARGRMIMAHNGWVMNFDPLKNFAASDCNVYLRRELIPWVDNVKLRFGDSHEDSPYLWSRMKDYVVQMSSIFHGVRLDNAHSTPIQVAEYMLDQGRAVNPDLYVIAELFTGSEGRDHVFVNRLGITSLIREAQNAPDSHDLGRQVYRFGGEPVGSLAHLKVDRLRPCIAHALFYDQTHDNPSHIQKRSLADVLPTAACTSMAFAALGSTRGYDELVPYMIDVVKEKRLYRKYAEQIGNGDNNDSVDLRTGILSPRQELNRVHHLLASKGYSEIYVDQMDPNTIAITRHNPSDHSSYVCVLRNAFNKPPVEAFEHAPYLRPLEVEGVLEEIVLEGYLDIKGEPQFQESQANITGYCDQYELYFAKGIKFEESRLLEINEETRKATHKRQIGFKYFPPGAVLLFRISMGDKPTASLKKIVELMDKASRHRLAEICRGLTLADFNRILFRTAGEEYDDGLGGGTYNIPKYGDLPYCGLQAFRTMVEKVRKTNDLGHPFCENLRAGNWMMEYFANRLRYYASTVPLADWFDAVFNEVKAMPRFLIPQYFAMVVTKAYNVIVKSALERFGQNVANGSAFTMMLALGTYQMCGVVLSSKMPPLSPALAPPLPPKIKLVGRDEEINGVVSMAAGLPHFTKGWARNWGRDTFISMRGLLLLTQQFQEARHIILAFAGCLRHGLVPNLLMEGPGSRFNARDAVWFWLYSIQTYVTMAPDGHNILKDQVSRLFVNDDAPPADPGTHNQPLHDVMQEALTKHVQGQKFRERNAGWNLDQNMDNEGFNNGIGVDLSTGFVFGGNPHNCGTWMDKMGSSERAGTKGKPATPRDGSAIELVALCKATVAWLAEMSQKGVYPYGSVTYKNGHGGEKSISFADWDKLIQSNFEKWFFVSEKSPAEFVRRDYVQVQPMYKDTCGSFHFWADYQLRPNICVAMVVAPEMFDAKNAWAVLDIIQARLVGPLGMKTLDPHDYAYEGNYDNSNRSDNPRLADGFNYHQGPEWLWPMGYFLRAKLIFAQKQHDPQVVRSTIRYVRSVLARHWAYIQESDWKGLPELTNANGAYCRDSCETQAWSIASILEAVHSLQELSDH</sequence>
<evidence type="ECO:0000256" key="9">
    <source>
        <dbReference type="ARBA" id="ARBA00022676"/>
    </source>
</evidence>
<evidence type="ECO:0000256" key="16">
    <source>
        <dbReference type="ARBA" id="ARBA00031477"/>
    </source>
</evidence>
<evidence type="ECO:0000256" key="8">
    <source>
        <dbReference type="ARBA" id="ARBA00022490"/>
    </source>
</evidence>
<comment type="catalytic activity">
    <reaction evidence="1">
        <text>Transfers a segment of a (1-&gt;4)-alpha-D-glucan to a new position in an acceptor, which may be glucose or a (1-&gt;4)-alpha-D-glucan.</text>
        <dbReference type="EC" id="2.4.1.25"/>
    </reaction>
</comment>
<dbReference type="InterPro" id="IPR008928">
    <property type="entry name" value="6-hairpin_glycosidase_sf"/>
</dbReference>
<evidence type="ECO:0000256" key="2">
    <source>
        <dbReference type="ARBA" id="ARBA00000927"/>
    </source>
</evidence>
<dbReference type="Pfam" id="PF14702">
    <property type="entry name" value="hGDE_central"/>
    <property type="match status" value="1"/>
</dbReference>
<dbReference type="PANTHER" id="PTHR10569:SF2">
    <property type="entry name" value="GLYCOGEN DEBRANCHING ENZYME"/>
    <property type="match status" value="1"/>
</dbReference>
<keyword evidence="22" id="KW-1185">Reference proteome</keyword>
<evidence type="ECO:0000256" key="13">
    <source>
        <dbReference type="ARBA" id="ARBA00023268"/>
    </source>
</evidence>
<dbReference type="InterPro" id="IPR029436">
    <property type="entry name" value="AGL_euk_N"/>
</dbReference>
<dbReference type="InterPro" id="IPR006421">
    <property type="entry name" value="Glycogen_debranch_met"/>
</dbReference>
<comment type="catalytic activity">
    <reaction evidence="2">
        <text>Hydrolysis of (1-&gt;6)-alpha-D-glucosidic branch linkages in glycogen phosphorylase limit dextrin.</text>
        <dbReference type="EC" id="3.2.1.33"/>
    </reaction>
</comment>
<dbReference type="EC" id="3.2.1.33" evidence="6"/>
<evidence type="ECO:0000256" key="5">
    <source>
        <dbReference type="ARBA" id="ARBA00012560"/>
    </source>
</evidence>
<evidence type="ECO:0000256" key="15">
    <source>
        <dbReference type="ARBA" id="ARBA00025780"/>
    </source>
</evidence>
<evidence type="ECO:0000259" key="17">
    <source>
        <dbReference type="Pfam" id="PF06202"/>
    </source>
</evidence>
<evidence type="ECO:0000313" key="21">
    <source>
        <dbReference type="EMBL" id="GAU90276.1"/>
    </source>
</evidence>
<evidence type="ECO:0000256" key="11">
    <source>
        <dbReference type="ARBA" id="ARBA00022801"/>
    </source>
</evidence>
<gene>
    <name evidence="21" type="primary">RvY_02714-1</name>
    <name evidence="21" type="synonym">RvY_02714.1</name>
    <name evidence="21" type="ORF">RvY_02714</name>
</gene>
<protein>
    <recommendedName>
        <fullName evidence="7">Glycogen debranching enzyme</fullName>
        <ecNumber evidence="5">2.4.1.25</ecNumber>
        <ecNumber evidence="6">3.2.1.33</ecNumber>
    </recommendedName>
    <alternativeName>
        <fullName evidence="16">Glycogen debrancher</fullName>
    </alternativeName>
</protein>
<keyword evidence="11" id="KW-0378">Hydrolase</keyword>
<dbReference type="GO" id="GO:0004135">
    <property type="term" value="F:amylo-alpha-1,6-glucosidase activity"/>
    <property type="evidence" value="ECO:0007669"/>
    <property type="project" value="UniProtKB-EC"/>
</dbReference>
<comment type="caution">
    <text evidence="21">The sequence shown here is derived from an EMBL/GenBank/DDBJ whole genome shotgun (WGS) entry which is preliminary data.</text>
</comment>
<evidence type="ECO:0000259" key="18">
    <source>
        <dbReference type="Pfam" id="PF14699"/>
    </source>
</evidence>
<accession>A0A1D1UKN9</accession>
<keyword evidence="10" id="KW-0808">Transferase</keyword>
<keyword evidence="9" id="KW-0328">Glycosyltransferase</keyword>
<feature type="domain" description="Glycogen debranching enzyme C-terminal" evidence="17">
    <location>
        <begin position="1076"/>
        <end position="1531"/>
    </location>
</feature>
<name>A0A1D1UKN9_RAMVA</name>
<dbReference type="Pfam" id="PF14701">
    <property type="entry name" value="hDGE_amylase"/>
    <property type="match status" value="1"/>
</dbReference>
<feature type="domain" description="Eukaryotic glycogen debranching enzyme N-terminal" evidence="18">
    <location>
        <begin position="40"/>
        <end position="126"/>
    </location>
</feature>
<feature type="domain" description="Glycogen debranching enzyme glucanotransferase" evidence="19">
    <location>
        <begin position="136"/>
        <end position="566"/>
    </location>
</feature>
<evidence type="ECO:0000256" key="6">
    <source>
        <dbReference type="ARBA" id="ARBA00012778"/>
    </source>
</evidence>
<dbReference type="InterPro" id="IPR032790">
    <property type="entry name" value="GDE_C"/>
</dbReference>
<comment type="similarity">
    <text evidence="15">Belongs to the glycogen debranching enzyme family.</text>
</comment>
<evidence type="ECO:0000259" key="20">
    <source>
        <dbReference type="Pfam" id="PF14702"/>
    </source>
</evidence>
<dbReference type="GO" id="GO:0004134">
    <property type="term" value="F:4-alpha-glucanotransferase activity"/>
    <property type="evidence" value="ECO:0007669"/>
    <property type="project" value="UniProtKB-EC"/>
</dbReference>
<dbReference type="SUPFAM" id="SSF51445">
    <property type="entry name" value="(Trans)glycosidases"/>
    <property type="match status" value="1"/>
</dbReference>
<dbReference type="FunFam" id="3.20.20.80:FF:000070">
    <property type="entry name" value="GDB1p Glycogen debranching enzyme"/>
    <property type="match status" value="1"/>
</dbReference>
<dbReference type="Pfam" id="PF06202">
    <property type="entry name" value="GDE_C"/>
    <property type="match status" value="1"/>
</dbReference>
<keyword evidence="13" id="KW-0511">Multifunctional enzyme</keyword>
<dbReference type="SUPFAM" id="SSF48208">
    <property type="entry name" value="Six-hairpin glycosidases"/>
    <property type="match status" value="1"/>
</dbReference>
<dbReference type="Proteomes" id="UP000186922">
    <property type="component" value="Unassembled WGS sequence"/>
</dbReference>
<evidence type="ECO:0000256" key="3">
    <source>
        <dbReference type="ARBA" id="ARBA00003530"/>
    </source>
</evidence>
<evidence type="ECO:0000256" key="7">
    <source>
        <dbReference type="ARBA" id="ARBA00020723"/>
    </source>
</evidence>
<evidence type="ECO:0000256" key="10">
    <source>
        <dbReference type="ARBA" id="ARBA00022679"/>
    </source>
</evidence>
<dbReference type="InterPro" id="IPR017853">
    <property type="entry name" value="GH"/>
</dbReference>
<evidence type="ECO:0000256" key="12">
    <source>
        <dbReference type="ARBA" id="ARBA00023056"/>
    </source>
</evidence>
<evidence type="ECO:0000256" key="4">
    <source>
        <dbReference type="ARBA" id="ARBA00004496"/>
    </source>
</evidence>
<dbReference type="InterPro" id="IPR010401">
    <property type="entry name" value="AGL/Gdb1"/>
</dbReference>
<evidence type="ECO:0000256" key="1">
    <source>
        <dbReference type="ARBA" id="ARBA00000439"/>
    </source>
</evidence>
<keyword evidence="14" id="KW-0326">Glycosidase</keyword>